<evidence type="ECO:0000313" key="2">
    <source>
        <dbReference type="EMBL" id="TCO07298.1"/>
    </source>
</evidence>
<evidence type="ECO:0000313" key="3">
    <source>
        <dbReference type="Proteomes" id="UP000295221"/>
    </source>
</evidence>
<dbReference type="RefSeq" id="WP_132434311.1">
    <property type="nucleotide sequence ID" value="NZ_SLWK01000009.1"/>
</dbReference>
<name>A0A4R2GGV9_9BACT</name>
<accession>A0A4R2GGV9</accession>
<keyword evidence="3" id="KW-1185">Reference proteome</keyword>
<dbReference type="OrthoDB" id="1122948at2"/>
<proteinExistence type="predicted"/>
<protein>
    <submittedName>
        <fullName evidence="2">Uncharacterized protein</fullName>
    </submittedName>
</protein>
<reference evidence="2 3" key="1">
    <citation type="submission" date="2019-03" db="EMBL/GenBank/DDBJ databases">
        <title>Genomic Encyclopedia of Type Strains, Phase IV (KMG-IV): sequencing the most valuable type-strain genomes for metagenomic binning, comparative biology and taxonomic classification.</title>
        <authorList>
            <person name="Goeker M."/>
        </authorList>
    </citation>
    <scope>NUCLEOTIDE SEQUENCE [LARGE SCALE GENOMIC DNA]</scope>
    <source>
        <strain evidence="2 3">DSM 24179</strain>
    </source>
</reference>
<organism evidence="2 3">
    <name type="scientific">Natronoflexus pectinivorans</name>
    <dbReference type="NCBI Taxonomy" id="682526"/>
    <lineage>
        <taxon>Bacteria</taxon>
        <taxon>Pseudomonadati</taxon>
        <taxon>Bacteroidota</taxon>
        <taxon>Bacteroidia</taxon>
        <taxon>Marinilabiliales</taxon>
        <taxon>Marinilabiliaceae</taxon>
        <taxon>Natronoflexus</taxon>
    </lineage>
</organism>
<comment type="caution">
    <text evidence="2">The sequence shown here is derived from an EMBL/GenBank/DDBJ whole genome shotgun (WGS) entry which is preliminary data.</text>
</comment>
<gene>
    <name evidence="2" type="ORF">EV194_109117</name>
</gene>
<sequence length="61" mass="6755">MEFLLQLIADMFGTAQAEETAKTMQTAEHEATVSKAANASEKSLQEPVPETPNLFNVIQFR</sequence>
<evidence type="ECO:0000256" key="1">
    <source>
        <dbReference type="SAM" id="MobiDB-lite"/>
    </source>
</evidence>
<feature type="region of interest" description="Disordered" evidence="1">
    <location>
        <begin position="25"/>
        <end position="50"/>
    </location>
</feature>
<dbReference type="Proteomes" id="UP000295221">
    <property type="component" value="Unassembled WGS sequence"/>
</dbReference>
<dbReference type="AlphaFoldDB" id="A0A4R2GGV9"/>
<dbReference type="EMBL" id="SLWK01000009">
    <property type="protein sequence ID" value="TCO07298.1"/>
    <property type="molecule type" value="Genomic_DNA"/>
</dbReference>